<dbReference type="RefSeq" id="WP_085008407.1">
    <property type="nucleotide sequence ID" value="NZ_NAAD01000001.1"/>
</dbReference>
<dbReference type="STRING" id="1969733.B5V00_00505"/>
<feature type="transmembrane region" description="Helical" evidence="7">
    <location>
        <begin position="41"/>
        <end position="63"/>
    </location>
</feature>
<dbReference type="InterPro" id="IPR017475">
    <property type="entry name" value="EPS_sugar_tfrase"/>
</dbReference>
<keyword evidence="10" id="KW-1185">Reference proteome</keyword>
<feature type="domain" description="Bacterial sugar transferase" evidence="8">
    <location>
        <begin position="265"/>
        <end position="448"/>
    </location>
</feature>
<dbReference type="InterPro" id="IPR017464">
    <property type="entry name" value="Sugar_tfrase_EpsB_2"/>
</dbReference>
<comment type="subcellular location">
    <subcellularLocation>
        <location evidence="1">Membrane</location>
        <topology evidence="1">Multi-pass membrane protein</topology>
    </subcellularLocation>
</comment>
<proteinExistence type="inferred from homology"/>
<dbReference type="NCBIfam" id="TIGR03013">
    <property type="entry name" value="EpsB_2"/>
    <property type="match status" value="1"/>
</dbReference>
<dbReference type="Pfam" id="PF02397">
    <property type="entry name" value="Bac_transf"/>
    <property type="match status" value="1"/>
</dbReference>
<evidence type="ECO:0000256" key="3">
    <source>
        <dbReference type="ARBA" id="ARBA00022679"/>
    </source>
</evidence>
<name>A0A1X0YE35_9BACT</name>
<evidence type="ECO:0000256" key="4">
    <source>
        <dbReference type="ARBA" id="ARBA00022692"/>
    </source>
</evidence>
<dbReference type="OrthoDB" id="9808602at2"/>
<dbReference type="Proteomes" id="UP000193136">
    <property type="component" value="Unassembled WGS sequence"/>
</dbReference>
<feature type="transmembrane region" description="Helical" evidence="7">
    <location>
        <begin position="75"/>
        <end position="95"/>
    </location>
</feature>
<dbReference type="EMBL" id="NAAD01000001">
    <property type="protein sequence ID" value="ORJ63379.1"/>
    <property type="molecule type" value="Genomic_DNA"/>
</dbReference>
<dbReference type="PANTHER" id="PTHR30576:SF21">
    <property type="entry name" value="UDP-GLUCOSE:UNDECAPRENYL-PHOSPHATE GLUCOSE-1-PHOSPHATE TRANSFERASE"/>
    <property type="match status" value="1"/>
</dbReference>
<dbReference type="PANTHER" id="PTHR30576">
    <property type="entry name" value="COLANIC BIOSYNTHESIS UDP-GLUCOSE LIPID CARRIER TRANSFERASE"/>
    <property type="match status" value="1"/>
</dbReference>
<evidence type="ECO:0000256" key="7">
    <source>
        <dbReference type="SAM" id="Phobius"/>
    </source>
</evidence>
<evidence type="ECO:0000313" key="9">
    <source>
        <dbReference type="EMBL" id="ORJ63379.1"/>
    </source>
</evidence>
<gene>
    <name evidence="9" type="ORF">B5V00_00505</name>
</gene>
<feature type="transmembrane region" description="Helical" evidence="7">
    <location>
        <begin position="268"/>
        <end position="291"/>
    </location>
</feature>
<keyword evidence="4 7" id="KW-0812">Transmembrane</keyword>
<dbReference type="GO" id="GO:0009242">
    <property type="term" value="P:colanic acid biosynthetic process"/>
    <property type="evidence" value="ECO:0007669"/>
    <property type="project" value="TreeGrafter"/>
</dbReference>
<evidence type="ECO:0000313" key="10">
    <source>
        <dbReference type="Proteomes" id="UP000193136"/>
    </source>
</evidence>
<dbReference type="GO" id="GO:0016020">
    <property type="term" value="C:membrane"/>
    <property type="evidence" value="ECO:0007669"/>
    <property type="project" value="UniProtKB-SubCell"/>
</dbReference>
<feature type="transmembrane region" description="Helical" evidence="7">
    <location>
        <begin position="101"/>
        <end position="120"/>
    </location>
</feature>
<reference evidence="9 10" key="1">
    <citation type="submission" date="2017-03" db="EMBL/GenBank/DDBJ databases">
        <title>Genome sequence of Geothermobacter sp. EPR-M, Deep-Sea Iron Reducer.</title>
        <authorList>
            <person name="Tully B."/>
            <person name="Savalia P."/>
            <person name="Abuyen K."/>
            <person name="Baughan C."/>
            <person name="Romero E."/>
            <person name="Ronkowski C."/>
            <person name="Torres B."/>
            <person name="Tremblay J."/>
            <person name="Trujillo A."/>
            <person name="Tyler M."/>
            <person name="Perez-Rodriguez I."/>
            <person name="Amend J."/>
        </authorList>
    </citation>
    <scope>NUCLEOTIDE SEQUENCE [LARGE SCALE GENOMIC DNA]</scope>
    <source>
        <strain evidence="9 10">EPR-M</strain>
    </source>
</reference>
<dbReference type="NCBIfam" id="TIGR03025">
    <property type="entry name" value="EPS_sugtrans"/>
    <property type="match status" value="1"/>
</dbReference>
<feature type="transmembrane region" description="Helical" evidence="7">
    <location>
        <begin position="7"/>
        <end position="29"/>
    </location>
</feature>
<protein>
    <recommendedName>
        <fullName evidence="8">Bacterial sugar transferase domain-containing protein</fullName>
    </recommendedName>
</protein>
<accession>A0A1X0YE35</accession>
<evidence type="ECO:0000256" key="6">
    <source>
        <dbReference type="ARBA" id="ARBA00023136"/>
    </source>
</evidence>
<evidence type="ECO:0000256" key="2">
    <source>
        <dbReference type="ARBA" id="ARBA00006464"/>
    </source>
</evidence>
<dbReference type="GO" id="GO:0089702">
    <property type="term" value="F:undecaprenyl-phosphate glucose phosphotransferase activity"/>
    <property type="evidence" value="ECO:0007669"/>
    <property type="project" value="TreeGrafter"/>
</dbReference>
<evidence type="ECO:0000259" key="8">
    <source>
        <dbReference type="Pfam" id="PF02397"/>
    </source>
</evidence>
<evidence type="ECO:0000256" key="1">
    <source>
        <dbReference type="ARBA" id="ARBA00004141"/>
    </source>
</evidence>
<evidence type="ECO:0000256" key="5">
    <source>
        <dbReference type="ARBA" id="ARBA00022989"/>
    </source>
</evidence>
<keyword evidence="3" id="KW-0808">Transferase</keyword>
<sequence length="454" mass="51438">MKKPNLILAGGDFLLAALIPALVGMFLAMRSGGGMPVSFSHGLGQSLVFGLAVVFSTYFAELYRGDRRFRWKETCVRILIAGLMAFLILLLFYAVTPQSQWLPGQLVLVLAGVGLAQLLWHYRYPILLRFPWISQNVMVLGTGARAREVAGLIDGEQNPFVFKGYIHPENVVDESAEESVCCKMEKLKELIRRNQVKKLVLALTERRGVLPVGDILWCKLHGVEVIDSVTFYEKVTGKLKLEDITPSWFIFSDGFCVTRYVLWQKRMFSILLSGVGILLALPIFPLVALLIKLESPGPVFFCQERVGFGGRVFRTFKFRTMRQDAEQETGAVWAQSNDPRITRVGRFLRKSRIDEIPQLFNVFKGDMSFVGPRPERPEFVAMLTRKIPYYGSRHAVKPGLTGWAQVKYPYGASVEDALEKLRYDLYYIKNYSPFLDIVIVLETVKVVLFARGSR</sequence>
<dbReference type="AlphaFoldDB" id="A0A1X0YE35"/>
<comment type="caution">
    <text evidence="9">The sequence shown here is derived from an EMBL/GenBank/DDBJ whole genome shotgun (WGS) entry which is preliminary data.</text>
</comment>
<keyword evidence="6 7" id="KW-0472">Membrane</keyword>
<comment type="similarity">
    <text evidence="2">Belongs to the bacterial sugar transferase family.</text>
</comment>
<keyword evidence="5 7" id="KW-1133">Transmembrane helix</keyword>
<organism evidence="9 10">
    <name type="scientific">Geothermobacter hydrogeniphilus</name>
    <dbReference type="NCBI Taxonomy" id="1969733"/>
    <lineage>
        <taxon>Bacteria</taxon>
        <taxon>Pseudomonadati</taxon>
        <taxon>Thermodesulfobacteriota</taxon>
        <taxon>Desulfuromonadia</taxon>
        <taxon>Desulfuromonadales</taxon>
        <taxon>Geothermobacteraceae</taxon>
        <taxon>Geothermobacter</taxon>
    </lineage>
</organism>
<dbReference type="InterPro" id="IPR003362">
    <property type="entry name" value="Bact_transf"/>
</dbReference>